<dbReference type="RefSeq" id="WP_349878980.1">
    <property type="nucleotide sequence ID" value="NZ_CP157974.1"/>
</dbReference>
<evidence type="ECO:0000313" key="1">
    <source>
        <dbReference type="EMBL" id="XBT82563.1"/>
    </source>
</evidence>
<proteinExistence type="predicted"/>
<dbReference type="EMBL" id="CP157974">
    <property type="protein sequence ID" value="XBT82563.1"/>
    <property type="molecule type" value="Genomic_DNA"/>
</dbReference>
<sequence>MLLLDYRRDRVALSIHMAGCLFDATADLLATNPNPADLFDRFIGWTARL</sequence>
<dbReference type="AlphaFoldDB" id="A0AAU7R278"/>
<protein>
    <submittedName>
        <fullName evidence="1">Uncharacterized protein</fullName>
    </submittedName>
</protein>
<accession>A0AAU7R278</accession>
<gene>
    <name evidence="1" type="ORF">ABIH81_03415</name>
</gene>
<reference evidence="1" key="1">
    <citation type="submission" date="2024-06" db="EMBL/GenBank/DDBJ databases">
        <title>Micromonospora sp. strain HUAS YX12 genome sequences.</title>
        <authorList>
            <person name="Mo P."/>
        </authorList>
    </citation>
    <scope>NUCLEOTIDE SEQUENCE</scope>
    <source>
        <strain evidence="1">HUAS YX12</strain>
    </source>
</reference>
<name>A0AAU7R278_9ACTN</name>
<organism evidence="1">
    <name type="scientific">Micromonospora sp. HUAS YX12</name>
    <dbReference type="NCBI Taxonomy" id="3156396"/>
    <lineage>
        <taxon>Bacteria</taxon>
        <taxon>Bacillati</taxon>
        <taxon>Actinomycetota</taxon>
        <taxon>Actinomycetes</taxon>
        <taxon>Micromonosporales</taxon>
        <taxon>Micromonosporaceae</taxon>
        <taxon>Micromonospora</taxon>
    </lineage>
</organism>